<accession>A0A433QFB5</accession>
<evidence type="ECO:0000259" key="2">
    <source>
        <dbReference type="Pfam" id="PF04406"/>
    </source>
</evidence>
<comment type="catalytic activity">
    <reaction evidence="1">
        <text>ATP-dependent breakage, passage and rejoining of double-stranded DNA.</text>
        <dbReference type="EC" id="5.6.2.2"/>
    </reaction>
</comment>
<name>A0A433QFB5_9FUNG</name>
<dbReference type="InterPro" id="IPR013049">
    <property type="entry name" value="Spo11/TopoVI_A_N"/>
</dbReference>
<organism evidence="3 4">
    <name type="scientific">Jimgerdemannia flammicorona</name>
    <dbReference type="NCBI Taxonomy" id="994334"/>
    <lineage>
        <taxon>Eukaryota</taxon>
        <taxon>Fungi</taxon>
        <taxon>Fungi incertae sedis</taxon>
        <taxon>Mucoromycota</taxon>
        <taxon>Mucoromycotina</taxon>
        <taxon>Endogonomycetes</taxon>
        <taxon>Endogonales</taxon>
        <taxon>Endogonaceae</taxon>
        <taxon>Jimgerdemannia</taxon>
    </lineage>
</organism>
<sequence>MLFNIDRHHLYNEGGANSNAPSGVSYQETPRLLEEPMAFAIHHTMDFPFSSDDDPSPTNWPEAELSLQARSDNFTSFHSDVGVSTTALLESDEEDFDTIFDDEESGFENVEGGSFEGRSDCQGFSVRLKEEDYDNNIMLYENVKSVVKVEREDLIVPNVKNEGARGCMANEECRTVGEGKTIPQSRSWVIHSIEQMILPIFQDLSHGQPFSITTASRKTRVEMPKVSQSGTSQPNVVNKELRFLSRKTVRGLTILVRILSIIHEALMHNIIVTKRDIYYKDVGLFGSQNVVDQTASSKGLVYGTIRIVKRNGVVIECGRSTMGHGQESGEESEWDGVNVKVEDEQGMIEDEQGHLIPPLDQIARIETSAQFALVIEKEVGLAFPKFDLPISSIRAIFPNTPLRDHISVPLTKATFRYLISARFCDIVGVDCVLITVSLSKSSIIQSHLCLSTNSFALTTMVHRERVIRPEYPSHISSPSGYCYPPLRQVGLCAAVRDHCRQYDTHTRSGGS</sequence>
<dbReference type="InterPro" id="IPR036388">
    <property type="entry name" value="WH-like_DNA-bd_sf"/>
</dbReference>
<keyword evidence="1" id="KW-0413">Isomerase</keyword>
<dbReference type="GO" id="GO:0000228">
    <property type="term" value="C:nuclear chromosome"/>
    <property type="evidence" value="ECO:0007669"/>
    <property type="project" value="TreeGrafter"/>
</dbReference>
<dbReference type="GO" id="GO:0005524">
    <property type="term" value="F:ATP binding"/>
    <property type="evidence" value="ECO:0007669"/>
    <property type="project" value="InterPro"/>
</dbReference>
<dbReference type="PANTHER" id="PTHR10848">
    <property type="entry name" value="MEIOTIC RECOMBINATION PROTEIN SPO11"/>
    <property type="match status" value="1"/>
</dbReference>
<dbReference type="InterPro" id="IPR036078">
    <property type="entry name" value="Spo11/TopoVI_A_sf"/>
</dbReference>
<dbReference type="PROSITE" id="PS52041">
    <property type="entry name" value="TOPO_IIB"/>
    <property type="match status" value="1"/>
</dbReference>
<keyword evidence="1" id="KW-0238">DNA-binding</keyword>
<feature type="domain" description="Spo11/DNA topoisomerase VI subunit A N-terminal" evidence="2">
    <location>
        <begin position="252"/>
        <end position="294"/>
    </location>
</feature>
<keyword evidence="4" id="KW-1185">Reference proteome</keyword>
<evidence type="ECO:0000313" key="4">
    <source>
        <dbReference type="Proteomes" id="UP000274822"/>
    </source>
</evidence>
<dbReference type="PANTHER" id="PTHR10848:SF0">
    <property type="entry name" value="MEIOTIC RECOMBINATION PROTEIN SPO11"/>
    <property type="match status" value="1"/>
</dbReference>
<reference evidence="3 4" key="1">
    <citation type="journal article" date="2018" name="New Phytol.">
        <title>Phylogenomics of Endogonaceae and evolution of mycorrhizas within Mucoromycota.</title>
        <authorList>
            <person name="Chang Y."/>
            <person name="Desiro A."/>
            <person name="Na H."/>
            <person name="Sandor L."/>
            <person name="Lipzen A."/>
            <person name="Clum A."/>
            <person name="Barry K."/>
            <person name="Grigoriev I.V."/>
            <person name="Martin F.M."/>
            <person name="Stajich J.E."/>
            <person name="Smith M.E."/>
            <person name="Bonito G."/>
            <person name="Spatafora J.W."/>
        </authorList>
    </citation>
    <scope>NUCLEOTIDE SEQUENCE [LARGE SCALE GENOMIC DNA]</scope>
    <source>
        <strain evidence="3 4">AD002</strain>
    </source>
</reference>
<dbReference type="SUPFAM" id="SSF56726">
    <property type="entry name" value="DNA topoisomerase IV, alpha subunit"/>
    <property type="match status" value="1"/>
</dbReference>
<comment type="similarity">
    <text evidence="1">Belongs to the TOP6A family.</text>
</comment>
<dbReference type="Pfam" id="PF04406">
    <property type="entry name" value="TP6A_N"/>
    <property type="match status" value="1"/>
</dbReference>
<dbReference type="GO" id="GO:0007131">
    <property type="term" value="P:reciprocal meiotic recombination"/>
    <property type="evidence" value="ECO:0007669"/>
    <property type="project" value="TreeGrafter"/>
</dbReference>
<dbReference type="GO" id="GO:0000706">
    <property type="term" value="P:meiotic DNA double-strand break processing"/>
    <property type="evidence" value="ECO:0007669"/>
    <property type="project" value="TreeGrafter"/>
</dbReference>
<proteinExistence type="inferred from homology"/>
<dbReference type="InterPro" id="IPR002815">
    <property type="entry name" value="Spo11/TopoVI_A"/>
</dbReference>
<dbReference type="Gene3D" id="3.40.1360.10">
    <property type="match status" value="1"/>
</dbReference>
<dbReference type="GO" id="GO:0003677">
    <property type="term" value="F:DNA binding"/>
    <property type="evidence" value="ECO:0007669"/>
    <property type="project" value="UniProtKB-UniRule"/>
</dbReference>
<keyword evidence="1" id="KW-0799">Topoisomerase</keyword>
<dbReference type="Proteomes" id="UP000274822">
    <property type="component" value="Unassembled WGS sequence"/>
</dbReference>
<feature type="active site" description="O-(5'-phospho-DNA)-tyrosine intermediate" evidence="1">
    <location>
        <position position="279"/>
    </location>
</feature>
<dbReference type="GO" id="GO:0042138">
    <property type="term" value="P:meiotic DNA double-strand break formation"/>
    <property type="evidence" value="ECO:0007669"/>
    <property type="project" value="TreeGrafter"/>
</dbReference>
<evidence type="ECO:0000313" key="3">
    <source>
        <dbReference type="EMBL" id="RUS28449.1"/>
    </source>
</evidence>
<dbReference type="Gene3D" id="1.10.10.10">
    <property type="entry name" value="Winged helix-like DNA-binding domain superfamily/Winged helix DNA-binding domain"/>
    <property type="match status" value="1"/>
</dbReference>
<gene>
    <name evidence="3" type="ORF">BC938DRAFT_481870</name>
</gene>
<protein>
    <recommendedName>
        <fullName evidence="2">Spo11/DNA topoisomerase VI subunit A N-terminal domain-containing protein</fullName>
    </recommendedName>
</protein>
<dbReference type="AlphaFoldDB" id="A0A433QFB5"/>
<evidence type="ECO:0000256" key="1">
    <source>
        <dbReference type="PROSITE-ProRule" id="PRU01385"/>
    </source>
</evidence>
<comment type="caution">
    <text evidence="3">The sequence shown here is derived from an EMBL/GenBank/DDBJ whole genome shotgun (WGS) entry which is preliminary data.</text>
</comment>
<dbReference type="EMBL" id="RBNJ01006612">
    <property type="protein sequence ID" value="RUS28449.1"/>
    <property type="molecule type" value="Genomic_DNA"/>
</dbReference>
<dbReference type="GO" id="GO:0003918">
    <property type="term" value="F:DNA topoisomerase type II (double strand cut, ATP-hydrolyzing) activity"/>
    <property type="evidence" value="ECO:0007669"/>
    <property type="project" value="UniProtKB-UniRule"/>
</dbReference>